<dbReference type="PROSITE" id="PS51742">
    <property type="entry name" value="PPC"/>
    <property type="match status" value="1"/>
</dbReference>
<evidence type="ECO:0000313" key="2">
    <source>
        <dbReference type="EMBL" id="GAH75824.1"/>
    </source>
</evidence>
<feature type="domain" description="PPC" evidence="1">
    <location>
        <begin position="1"/>
        <end position="89"/>
    </location>
</feature>
<sequence>AAYTQPQTIPGPIEILGIRGVIFETETGEVALHLHGVFCDKDGKTMGGHLVPGENPILATLDAFIGEVADVKLMRRYDEETALPLFSPETL</sequence>
<dbReference type="SUPFAM" id="SSF117856">
    <property type="entry name" value="AF0104/ALDC/Ptd012-like"/>
    <property type="match status" value="1"/>
</dbReference>
<dbReference type="EMBL" id="BARU01026346">
    <property type="protein sequence ID" value="GAH75824.1"/>
    <property type="molecule type" value="Genomic_DNA"/>
</dbReference>
<dbReference type="Gene3D" id="3.30.1330.80">
    <property type="entry name" value="Hypothetical protein, similar to alpha- acetolactate decarboxylase, domain 2"/>
    <property type="match status" value="1"/>
</dbReference>
<protein>
    <recommendedName>
        <fullName evidence="1">PPC domain-containing protein</fullName>
    </recommendedName>
</protein>
<proteinExistence type="predicted"/>
<gene>
    <name evidence="2" type="ORF">S03H2_42334</name>
</gene>
<name>X1JBT0_9ZZZZ</name>
<dbReference type="Pfam" id="PF03479">
    <property type="entry name" value="PCC"/>
    <property type="match status" value="1"/>
</dbReference>
<accession>X1JBT0</accession>
<dbReference type="AlphaFoldDB" id="X1JBT0"/>
<feature type="non-terminal residue" evidence="2">
    <location>
        <position position="1"/>
    </location>
</feature>
<organism evidence="2">
    <name type="scientific">marine sediment metagenome</name>
    <dbReference type="NCBI Taxonomy" id="412755"/>
    <lineage>
        <taxon>unclassified sequences</taxon>
        <taxon>metagenomes</taxon>
        <taxon>ecological metagenomes</taxon>
    </lineage>
</organism>
<reference evidence="2" key="1">
    <citation type="journal article" date="2014" name="Front. Microbiol.">
        <title>High frequency of phylogenetically diverse reductive dehalogenase-homologous genes in deep subseafloor sedimentary metagenomes.</title>
        <authorList>
            <person name="Kawai M."/>
            <person name="Futagami T."/>
            <person name="Toyoda A."/>
            <person name="Takaki Y."/>
            <person name="Nishi S."/>
            <person name="Hori S."/>
            <person name="Arai W."/>
            <person name="Tsubouchi T."/>
            <person name="Morono Y."/>
            <person name="Uchiyama I."/>
            <person name="Ito T."/>
            <person name="Fujiyama A."/>
            <person name="Inagaki F."/>
            <person name="Takami H."/>
        </authorList>
    </citation>
    <scope>NUCLEOTIDE SEQUENCE</scope>
    <source>
        <strain evidence="2">Expedition CK06-06</strain>
    </source>
</reference>
<evidence type="ECO:0000259" key="1">
    <source>
        <dbReference type="PROSITE" id="PS51742"/>
    </source>
</evidence>
<comment type="caution">
    <text evidence="2">The sequence shown here is derived from an EMBL/GenBank/DDBJ whole genome shotgun (WGS) entry which is preliminary data.</text>
</comment>
<dbReference type="InterPro" id="IPR005175">
    <property type="entry name" value="PPC_dom"/>
</dbReference>